<name>A0A8H3M740_9GLOM</name>
<evidence type="ECO:0000313" key="10">
    <source>
        <dbReference type="EMBL" id="GES97754.1"/>
    </source>
</evidence>
<evidence type="ECO:0000256" key="1">
    <source>
        <dbReference type="ARBA" id="ARBA00004141"/>
    </source>
</evidence>
<comment type="subcellular location">
    <subcellularLocation>
        <location evidence="1">Membrane</location>
        <topology evidence="1">Multi-pass membrane protein</topology>
    </subcellularLocation>
</comment>
<dbReference type="InterPro" id="IPR005829">
    <property type="entry name" value="Sugar_transporter_CS"/>
</dbReference>
<evidence type="ECO:0000313" key="11">
    <source>
        <dbReference type="Proteomes" id="UP000615446"/>
    </source>
</evidence>
<dbReference type="GO" id="GO:0005315">
    <property type="term" value="F:phosphate transmembrane transporter activity"/>
    <property type="evidence" value="ECO:0007669"/>
    <property type="project" value="InterPro"/>
</dbReference>
<feature type="transmembrane region" description="Helical" evidence="8">
    <location>
        <begin position="163"/>
        <end position="184"/>
    </location>
</feature>
<keyword evidence="5 8" id="KW-1133">Transmembrane helix</keyword>
<gene>
    <name evidence="10" type="ORF">RCL2_002433000</name>
</gene>
<dbReference type="EMBL" id="BLAL01000261">
    <property type="protein sequence ID" value="GES97754.1"/>
    <property type="molecule type" value="Genomic_DNA"/>
</dbReference>
<dbReference type="Gene3D" id="1.20.1250.20">
    <property type="entry name" value="MFS general substrate transporter like domains"/>
    <property type="match status" value="2"/>
</dbReference>
<evidence type="ECO:0000256" key="7">
    <source>
        <dbReference type="SAM" id="MobiDB-lite"/>
    </source>
</evidence>
<comment type="caution">
    <text evidence="10">The sequence shown here is derived from an EMBL/GenBank/DDBJ whole genome shotgun (WGS) entry which is preliminary data.</text>
</comment>
<dbReference type="GO" id="GO:0006817">
    <property type="term" value="P:phosphate ion transport"/>
    <property type="evidence" value="ECO:0007669"/>
    <property type="project" value="UniProtKB-KW"/>
</dbReference>
<feature type="transmembrane region" description="Helical" evidence="8">
    <location>
        <begin position="76"/>
        <end position="94"/>
    </location>
</feature>
<dbReference type="PROSITE" id="PS50850">
    <property type="entry name" value="MFS"/>
    <property type="match status" value="1"/>
</dbReference>
<feature type="transmembrane region" description="Helical" evidence="8">
    <location>
        <begin position="106"/>
        <end position="124"/>
    </location>
</feature>
<keyword evidence="2" id="KW-0813">Transport</keyword>
<dbReference type="CDD" id="cd17364">
    <property type="entry name" value="MFS_PhT"/>
    <property type="match status" value="1"/>
</dbReference>
<proteinExistence type="predicted"/>
<evidence type="ECO:0000256" key="6">
    <source>
        <dbReference type="ARBA" id="ARBA00023136"/>
    </source>
</evidence>
<dbReference type="PROSITE" id="PS00216">
    <property type="entry name" value="SUGAR_TRANSPORT_1"/>
    <property type="match status" value="1"/>
</dbReference>
<organism evidence="10 11">
    <name type="scientific">Rhizophagus clarus</name>
    <dbReference type="NCBI Taxonomy" id="94130"/>
    <lineage>
        <taxon>Eukaryota</taxon>
        <taxon>Fungi</taxon>
        <taxon>Fungi incertae sedis</taxon>
        <taxon>Mucoromycota</taxon>
        <taxon>Glomeromycotina</taxon>
        <taxon>Glomeromycetes</taxon>
        <taxon>Glomerales</taxon>
        <taxon>Glomeraceae</taxon>
        <taxon>Rhizophagus</taxon>
    </lineage>
</organism>
<feature type="transmembrane region" description="Helical" evidence="8">
    <location>
        <begin position="518"/>
        <end position="540"/>
    </location>
</feature>
<dbReference type="InterPro" id="IPR005828">
    <property type="entry name" value="MFS_sugar_transport-like"/>
</dbReference>
<evidence type="ECO:0000256" key="5">
    <source>
        <dbReference type="ARBA" id="ARBA00022989"/>
    </source>
</evidence>
<dbReference type="InterPro" id="IPR004738">
    <property type="entry name" value="Phos_permease"/>
</dbReference>
<keyword evidence="3" id="KW-0592">Phosphate transport</keyword>
<dbReference type="SUPFAM" id="SSF103473">
    <property type="entry name" value="MFS general substrate transporter"/>
    <property type="match status" value="1"/>
</dbReference>
<accession>A0A8H3M740</accession>
<dbReference type="OrthoDB" id="433512at2759"/>
<evidence type="ECO:0000256" key="3">
    <source>
        <dbReference type="ARBA" id="ARBA00022592"/>
    </source>
</evidence>
<dbReference type="GO" id="GO:0016020">
    <property type="term" value="C:membrane"/>
    <property type="evidence" value="ECO:0007669"/>
    <property type="project" value="UniProtKB-SubCell"/>
</dbReference>
<feature type="transmembrane region" description="Helical" evidence="8">
    <location>
        <begin position="446"/>
        <end position="462"/>
    </location>
</feature>
<evidence type="ECO:0000259" key="9">
    <source>
        <dbReference type="PROSITE" id="PS50850"/>
    </source>
</evidence>
<feature type="transmembrane region" description="Helical" evidence="8">
    <location>
        <begin position="238"/>
        <end position="257"/>
    </location>
</feature>
<dbReference type="Proteomes" id="UP000615446">
    <property type="component" value="Unassembled WGS sequence"/>
</dbReference>
<evidence type="ECO:0000256" key="4">
    <source>
        <dbReference type="ARBA" id="ARBA00022692"/>
    </source>
</evidence>
<dbReference type="InterPro" id="IPR036259">
    <property type="entry name" value="MFS_trans_sf"/>
</dbReference>
<feature type="transmembrane region" description="Helical" evidence="8">
    <location>
        <begin position="421"/>
        <end position="440"/>
    </location>
</feature>
<dbReference type="NCBIfam" id="TIGR00887">
    <property type="entry name" value="2A0109"/>
    <property type="match status" value="1"/>
</dbReference>
<evidence type="ECO:0000256" key="8">
    <source>
        <dbReference type="SAM" id="Phobius"/>
    </source>
</evidence>
<dbReference type="InterPro" id="IPR020846">
    <property type="entry name" value="MFS_dom"/>
</dbReference>
<keyword evidence="4 8" id="KW-0812">Transmembrane</keyword>
<dbReference type="PANTHER" id="PTHR24064">
    <property type="entry name" value="SOLUTE CARRIER FAMILY 22 MEMBER"/>
    <property type="match status" value="1"/>
</dbReference>
<dbReference type="Pfam" id="PF00083">
    <property type="entry name" value="Sugar_tr"/>
    <property type="match status" value="1"/>
</dbReference>
<feature type="transmembrane region" description="Helical" evidence="8">
    <location>
        <begin position="392"/>
        <end position="414"/>
    </location>
</feature>
<keyword evidence="6 8" id="KW-0472">Membrane</keyword>
<feature type="compositionally biased region" description="Basic and acidic residues" evidence="7">
    <location>
        <begin position="296"/>
        <end position="307"/>
    </location>
</feature>
<feature type="transmembrane region" description="Helical" evidence="8">
    <location>
        <begin position="350"/>
        <end position="372"/>
    </location>
</feature>
<sequence>METKNWIDKTLFGLSKKFHHDLQMIFPKYYYAPGNYKFDDLIEKRRAALKEIDDAKFGWQHVRACLVSGTGFFMDAYDLFAINFASTMIGYVYYNGKTPANIDLGLKVSASLGNLIGQLFFGWLADVLGRKKMYGIELMIIIVATVASALCGESYAISVAATIMVWRVIMGVGIGGDYPLSSIITSEFATKKRRGAMMAAVFAMQGFGILTAGLIALIVLAAFKNAIFHNVLAIDYCWRLVLGLGAIPGLAALYFRLTIPETPRYTMEVEKNLKKASKDISSYLQKKVNNNDNNDNNERNDNNDRNDNLSITSSHHEALLIPKASWSDFFNYFGKWYNGKVLLGTSMSWFALDIAFYGIGLNNGIILSAIGYSASKDPNYNIRAFESLKNMAIGNIIITIMGTIPGYWVTVLLVDRWGRKPIQFMGFGVLTALFIAMGAAFDQLKAHSIAAFIVLFVLLQFFQNFGPNTTTFIVPGEVFPTRYRSTGHGISAASGKLGAIVAQVGFSKLKDIGGADAFVGRLLIIFAAWMFIGGMFTLLLPETKGLSLEELANEDHFYKKGENKKSRV</sequence>
<dbReference type="PROSITE" id="PS00217">
    <property type="entry name" value="SUGAR_TRANSPORT_2"/>
    <property type="match status" value="1"/>
</dbReference>
<evidence type="ECO:0000256" key="2">
    <source>
        <dbReference type="ARBA" id="ARBA00022448"/>
    </source>
</evidence>
<feature type="transmembrane region" description="Helical" evidence="8">
    <location>
        <begin position="136"/>
        <end position="157"/>
    </location>
</feature>
<feature type="domain" description="Major facilitator superfamily (MFS) profile" evidence="9">
    <location>
        <begin position="64"/>
        <end position="545"/>
    </location>
</feature>
<feature type="region of interest" description="Disordered" evidence="7">
    <location>
        <begin position="287"/>
        <end position="308"/>
    </location>
</feature>
<protein>
    <submittedName>
        <fullName evidence="10">Phosphate transporter</fullName>
    </submittedName>
</protein>
<dbReference type="AlphaFoldDB" id="A0A8H3M740"/>
<feature type="transmembrane region" description="Helical" evidence="8">
    <location>
        <begin position="196"/>
        <end position="223"/>
    </location>
</feature>
<reference evidence="10" key="1">
    <citation type="submission" date="2019-10" db="EMBL/GenBank/DDBJ databases">
        <title>Conservation and host-specific expression of non-tandemly repeated heterogenous ribosome RNA gene in arbuscular mycorrhizal fungi.</title>
        <authorList>
            <person name="Maeda T."/>
            <person name="Kobayashi Y."/>
            <person name="Nakagawa T."/>
            <person name="Ezawa T."/>
            <person name="Yamaguchi K."/>
            <person name="Bino T."/>
            <person name="Nishimoto Y."/>
            <person name="Shigenobu S."/>
            <person name="Kawaguchi M."/>
        </authorList>
    </citation>
    <scope>NUCLEOTIDE SEQUENCE</scope>
    <source>
        <strain evidence="10">HR1</strain>
    </source>
</reference>